<evidence type="ECO:0000256" key="3">
    <source>
        <dbReference type="ARBA" id="ARBA00022691"/>
    </source>
</evidence>
<protein>
    <submittedName>
        <fullName evidence="5">(R,S)-reticuline 7-O-methyltransferase</fullName>
        <ecNumber evidence="5">2.1.1.291</ecNumber>
    </submittedName>
    <submittedName>
        <fullName evidence="6">Putative O-methyltransferase COMT-type, S-adenosyl-L-methionine-dependent methyltransferase</fullName>
    </submittedName>
</protein>
<keyword evidence="7" id="KW-1185">Reference proteome</keyword>
<dbReference type="Gene3D" id="3.40.50.150">
    <property type="entry name" value="Vaccinia Virus protein VP39"/>
    <property type="match status" value="1"/>
</dbReference>
<dbReference type="GO" id="GO:0008171">
    <property type="term" value="F:O-methyltransferase activity"/>
    <property type="evidence" value="ECO:0007669"/>
    <property type="project" value="InterPro"/>
</dbReference>
<evidence type="ECO:0000313" key="5">
    <source>
        <dbReference type="EMBL" id="KAF5798837.1"/>
    </source>
</evidence>
<dbReference type="GO" id="GO:0032259">
    <property type="term" value="P:methylation"/>
    <property type="evidence" value="ECO:0007669"/>
    <property type="project" value="UniProtKB-KW"/>
</dbReference>
<dbReference type="Gramene" id="mRNA:HanXRQr2_Chr07g0297611">
    <property type="protein sequence ID" value="mRNA:HanXRQr2_Chr07g0297611"/>
    <property type="gene ID" value="HanXRQr2_Chr07g0297611"/>
</dbReference>
<accession>A0A251UDG6</accession>
<dbReference type="AlphaFoldDB" id="A0A251UDG6"/>
<evidence type="ECO:0000256" key="2">
    <source>
        <dbReference type="ARBA" id="ARBA00022679"/>
    </source>
</evidence>
<keyword evidence="2 6" id="KW-0808">Transferase</keyword>
<dbReference type="EC" id="2.1.1.291" evidence="5"/>
<reference evidence="6" key="2">
    <citation type="submission" date="2017-02" db="EMBL/GenBank/DDBJ databases">
        <title>Sunflower complete genome.</title>
        <authorList>
            <person name="Langlade N."/>
            <person name="Munos S."/>
        </authorList>
    </citation>
    <scope>NUCLEOTIDE SEQUENCE [LARGE SCALE GENOMIC DNA]</scope>
    <source>
        <tissue evidence="6">Leaves</tissue>
    </source>
</reference>
<dbReference type="EMBL" id="MNCJ02000322">
    <property type="protein sequence ID" value="KAF5798837.1"/>
    <property type="molecule type" value="Genomic_DNA"/>
</dbReference>
<evidence type="ECO:0000313" key="7">
    <source>
        <dbReference type="Proteomes" id="UP000215914"/>
    </source>
</evidence>
<dbReference type="InterPro" id="IPR029063">
    <property type="entry name" value="SAM-dependent_MTases_sf"/>
</dbReference>
<dbReference type="InterPro" id="IPR001077">
    <property type="entry name" value="COMT_C"/>
</dbReference>
<dbReference type="OMA" id="CHYVEDI"/>
<sequence>MRFLVHQQIFDQQESEEKPLYSLNECSKFLLKDARNTLSSLAMMITDPLIFSPFYKLSQSIEEGGIAAFKTYGVSIWDMFASNPQAHKCFNDAMACSTMLNIDVIMSNYDFTSLKGTLVDVGGGVGVTLNEIVTKYPHLKGINFDMPDVVSSAIAYEGVTHVGGDMFTAIPQGDSFFIKTILHNWGDDKCVYKFLKIVENP</sequence>
<dbReference type="Proteomes" id="UP000215914">
    <property type="component" value="Chromosome 7"/>
</dbReference>
<dbReference type="InterPro" id="IPR016461">
    <property type="entry name" value="COMT-like"/>
</dbReference>
<dbReference type="PROSITE" id="PS51683">
    <property type="entry name" value="SAM_OMT_II"/>
    <property type="match status" value="1"/>
</dbReference>
<proteinExistence type="predicted"/>
<evidence type="ECO:0000313" key="6">
    <source>
        <dbReference type="EMBL" id="OTG21410.1"/>
    </source>
</evidence>
<gene>
    <name evidence="6" type="ORF">HannXRQ_Chr07g0203861</name>
    <name evidence="5" type="ORF">HanXRQr2_Chr07g0297611</name>
</gene>
<feature type="domain" description="O-methyltransferase C-terminal" evidence="4">
    <location>
        <begin position="54"/>
        <end position="197"/>
    </location>
</feature>
<dbReference type="PANTHER" id="PTHR11746">
    <property type="entry name" value="O-METHYLTRANSFERASE"/>
    <property type="match status" value="1"/>
</dbReference>
<keyword evidence="1 6" id="KW-0489">Methyltransferase</keyword>
<name>A0A251UDG6_HELAN</name>
<dbReference type="Pfam" id="PF00891">
    <property type="entry name" value="Methyltransf_2"/>
    <property type="match status" value="1"/>
</dbReference>
<keyword evidence="3" id="KW-0949">S-adenosyl-L-methionine</keyword>
<dbReference type="SUPFAM" id="SSF53335">
    <property type="entry name" value="S-adenosyl-L-methionine-dependent methyltransferases"/>
    <property type="match status" value="1"/>
</dbReference>
<dbReference type="InParanoid" id="A0A251UDG6"/>
<reference evidence="5 7" key="1">
    <citation type="journal article" date="2017" name="Nature">
        <title>The sunflower genome provides insights into oil metabolism, flowering and Asterid evolution.</title>
        <authorList>
            <person name="Badouin H."/>
            <person name="Gouzy J."/>
            <person name="Grassa C.J."/>
            <person name="Murat F."/>
            <person name="Staton S.E."/>
            <person name="Cottret L."/>
            <person name="Lelandais-Briere C."/>
            <person name="Owens G.L."/>
            <person name="Carrere S."/>
            <person name="Mayjonade B."/>
            <person name="Legrand L."/>
            <person name="Gill N."/>
            <person name="Kane N.C."/>
            <person name="Bowers J.E."/>
            <person name="Hubner S."/>
            <person name="Bellec A."/>
            <person name="Berard A."/>
            <person name="Berges H."/>
            <person name="Blanchet N."/>
            <person name="Boniface M.C."/>
            <person name="Brunel D."/>
            <person name="Catrice O."/>
            <person name="Chaidir N."/>
            <person name="Claudel C."/>
            <person name="Donnadieu C."/>
            <person name="Faraut T."/>
            <person name="Fievet G."/>
            <person name="Helmstetter N."/>
            <person name="King M."/>
            <person name="Knapp S.J."/>
            <person name="Lai Z."/>
            <person name="Le Paslier M.C."/>
            <person name="Lippi Y."/>
            <person name="Lorenzon L."/>
            <person name="Mandel J.R."/>
            <person name="Marage G."/>
            <person name="Marchand G."/>
            <person name="Marquand E."/>
            <person name="Bret-Mestries E."/>
            <person name="Morien E."/>
            <person name="Nambeesan S."/>
            <person name="Nguyen T."/>
            <person name="Pegot-Espagnet P."/>
            <person name="Pouilly N."/>
            <person name="Raftis F."/>
            <person name="Sallet E."/>
            <person name="Schiex T."/>
            <person name="Thomas J."/>
            <person name="Vandecasteele C."/>
            <person name="Vares D."/>
            <person name="Vear F."/>
            <person name="Vautrin S."/>
            <person name="Crespi M."/>
            <person name="Mangin B."/>
            <person name="Burke J.M."/>
            <person name="Salse J."/>
            <person name="Munos S."/>
            <person name="Vincourt P."/>
            <person name="Rieseberg L.H."/>
            <person name="Langlade N.B."/>
        </authorList>
    </citation>
    <scope>NUCLEOTIDE SEQUENCE [LARGE SCALE GENOMIC DNA]</scope>
    <source>
        <strain evidence="7">cv. SF193</strain>
        <tissue evidence="5">Leaves</tissue>
    </source>
</reference>
<evidence type="ECO:0000259" key="4">
    <source>
        <dbReference type="Pfam" id="PF00891"/>
    </source>
</evidence>
<organism evidence="6 7">
    <name type="scientific">Helianthus annuus</name>
    <name type="common">Common sunflower</name>
    <dbReference type="NCBI Taxonomy" id="4232"/>
    <lineage>
        <taxon>Eukaryota</taxon>
        <taxon>Viridiplantae</taxon>
        <taxon>Streptophyta</taxon>
        <taxon>Embryophyta</taxon>
        <taxon>Tracheophyta</taxon>
        <taxon>Spermatophyta</taxon>
        <taxon>Magnoliopsida</taxon>
        <taxon>eudicotyledons</taxon>
        <taxon>Gunneridae</taxon>
        <taxon>Pentapetalae</taxon>
        <taxon>asterids</taxon>
        <taxon>campanulids</taxon>
        <taxon>Asterales</taxon>
        <taxon>Asteraceae</taxon>
        <taxon>Asteroideae</taxon>
        <taxon>Heliantheae alliance</taxon>
        <taxon>Heliantheae</taxon>
        <taxon>Helianthus</taxon>
    </lineage>
</organism>
<dbReference type="STRING" id="4232.A0A251UDG6"/>
<reference evidence="5" key="3">
    <citation type="submission" date="2020-06" db="EMBL/GenBank/DDBJ databases">
        <title>Helianthus annuus Genome sequencing and assembly Release 2.</title>
        <authorList>
            <person name="Gouzy J."/>
            <person name="Langlade N."/>
            <person name="Munos S."/>
        </authorList>
    </citation>
    <scope>NUCLEOTIDE SEQUENCE</scope>
    <source>
        <tissue evidence="5">Leaves</tissue>
    </source>
</reference>
<evidence type="ECO:0000256" key="1">
    <source>
        <dbReference type="ARBA" id="ARBA00022603"/>
    </source>
</evidence>
<dbReference type="GO" id="GO:0102917">
    <property type="term" value="F:(R,S)-reticuline 7-O-methyltransferase activity"/>
    <property type="evidence" value="ECO:0007669"/>
    <property type="project" value="UniProtKB-EC"/>
</dbReference>
<dbReference type="EMBL" id="CM007896">
    <property type="protein sequence ID" value="OTG21410.1"/>
    <property type="molecule type" value="Genomic_DNA"/>
</dbReference>